<keyword evidence="3" id="KW-0949">S-adenosyl-L-methionine</keyword>
<keyword evidence="4" id="KW-0479">Metal-binding</keyword>
<sequence>MKISGWEKLSLVDFDDYVCTTVFCASCNMRCPFCHNAFLVLGASSAPSIPYEEVRSYLSKRKGILEGVCISGGEPTLSPDLPSVLKDIKSLGYKIKLDTNGYRPDVIKECIDSGLVDYFAMDIKNSPSLYGKTAGIADLDMSRIENSVNLIMRCGIEYEFRTTIIKEFHDARSIGEAAMLIKGAKKYFLQMYIDRDGCIEHGFHAFSKEEAEELRIEASKHVEKAYLRNYD</sequence>
<evidence type="ECO:0000256" key="6">
    <source>
        <dbReference type="ARBA" id="ARBA00023014"/>
    </source>
</evidence>
<accession>A0A9D9DFA0</accession>
<dbReference type="InterPro" id="IPR012840">
    <property type="entry name" value="NrdG2"/>
</dbReference>
<dbReference type="Proteomes" id="UP000823634">
    <property type="component" value="Unassembled WGS sequence"/>
</dbReference>
<proteinExistence type="predicted"/>
<dbReference type="InterPro" id="IPR058240">
    <property type="entry name" value="rSAM_sf"/>
</dbReference>
<dbReference type="PANTHER" id="PTHR30352">
    <property type="entry name" value="PYRUVATE FORMATE-LYASE-ACTIVATING ENZYME"/>
    <property type="match status" value="1"/>
</dbReference>
<reference evidence="8" key="1">
    <citation type="submission" date="2020-10" db="EMBL/GenBank/DDBJ databases">
        <authorList>
            <person name="Gilroy R."/>
        </authorList>
    </citation>
    <scope>NUCLEOTIDE SEQUENCE</scope>
    <source>
        <strain evidence="8">17113</strain>
    </source>
</reference>
<name>A0A9D9DFA0_9FIRM</name>
<comment type="cofactor">
    <cofactor evidence="1">
        <name>[4Fe-4S] cluster</name>
        <dbReference type="ChEBI" id="CHEBI:49883"/>
    </cofactor>
</comment>
<dbReference type="Gene3D" id="3.20.20.70">
    <property type="entry name" value="Aldolase class I"/>
    <property type="match status" value="1"/>
</dbReference>
<feature type="domain" description="Radical SAM core" evidence="7">
    <location>
        <begin position="12"/>
        <end position="231"/>
    </location>
</feature>
<evidence type="ECO:0000256" key="2">
    <source>
        <dbReference type="ARBA" id="ARBA00022485"/>
    </source>
</evidence>
<dbReference type="PANTHER" id="PTHR30352:SF13">
    <property type="entry name" value="GLYCYL-RADICAL ENZYME ACTIVATING ENZYME YJJW-RELATED"/>
    <property type="match status" value="1"/>
</dbReference>
<dbReference type="PROSITE" id="PS51918">
    <property type="entry name" value="RADICAL_SAM"/>
    <property type="match status" value="1"/>
</dbReference>
<evidence type="ECO:0000256" key="5">
    <source>
        <dbReference type="ARBA" id="ARBA00023004"/>
    </source>
</evidence>
<evidence type="ECO:0000313" key="8">
    <source>
        <dbReference type="EMBL" id="MBO8426423.1"/>
    </source>
</evidence>
<dbReference type="GO" id="GO:0003824">
    <property type="term" value="F:catalytic activity"/>
    <property type="evidence" value="ECO:0007669"/>
    <property type="project" value="InterPro"/>
</dbReference>
<dbReference type="SFLD" id="SFLDS00029">
    <property type="entry name" value="Radical_SAM"/>
    <property type="match status" value="1"/>
</dbReference>
<keyword evidence="5" id="KW-0408">Iron</keyword>
<dbReference type="EMBL" id="JADINA010000024">
    <property type="protein sequence ID" value="MBO8426423.1"/>
    <property type="molecule type" value="Genomic_DNA"/>
</dbReference>
<dbReference type="SUPFAM" id="SSF102114">
    <property type="entry name" value="Radical SAM enzymes"/>
    <property type="match status" value="1"/>
</dbReference>
<evidence type="ECO:0000256" key="4">
    <source>
        <dbReference type="ARBA" id="ARBA00022723"/>
    </source>
</evidence>
<evidence type="ECO:0000313" key="9">
    <source>
        <dbReference type="Proteomes" id="UP000823634"/>
    </source>
</evidence>
<reference evidence="8" key="2">
    <citation type="journal article" date="2021" name="PeerJ">
        <title>Extensive microbial diversity within the chicken gut microbiome revealed by metagenomics and culture.</title>
        <authorList>
            <person name="Gilroy R."/>
            <person name="Ravi A."/>
            <person name="Getino M."/>
            <person name="Pursley I."/>
            <person name="Horton D.L."/>
            <person name="Alikhan N.F."/>
            <person name="Baker D."/>
            <person name="Gharbi K."/>
            <person name="Hall N."/>
            <person name="Watson M."/>
            <person name="Adriaenssens E.M."/>
            <person name="Foster-Nyarko E."/>
            <person name="Jarju S."/>
            <person name="Secka A."/>
            <person name="Antonio M."/>
            <person name="Oren A."/>
            <person name="Chaudhuri R.R."/>
            <person name="La Ragione R."/>
            <person name="Hildebrand F."/>
            <person name="Pallen M.J."/>
        </authorList>
    </citation>
    <scope>NUCLEOTIDE SEQUENCE</scope>
    <source>
        <strain evidence="8">17113</strain>
    </source>
</reference>
<evidence type="ECO:0000256" key="1">
    <source>
        <dbReference type="ARBA" id="ARBA00001966"/>
    </source>
</evidence>
<evidence type="ECO:0000259" key="7">
    <source>
        <dbReference type="PROSITE" id="PS51918"/>
    </source>
</evidence>
<comment type="caution">
    <text evidence="8">The sequence shown here is derived from an EMBL/GenBank/DDBJ whole genome shotgun (WGS) entry which is preliminary data.</text>
</comment>
<organism evidence="8 9">
    <name type="scientific">Candidatus Alloenteromonas pullistercoris</name>
    <dbReference type="NCBI Taxonomy" id="2840785"/>
    <lineage>
        <taxon>Bacteria</taxon>
        <taxon>Bacillati</taxon>
        <taxon>Bacillota</taxon>
        <taxon>Bacillota incertae sedis</taxon>
        <taxon>Candidatus Alloenteromonas</taxon>
    </lineage>
</organism>
<dbReference type="AlphaFoldDB" id="A0A9D9DFA0"/>
<dbReference type="InterPro" id="IPR013785">
    <property type="entry name" value="Aldolase_TIM"/>
</dbReference>
<dbReference type="Pfam" id="PF04055">
    <property type="entry name" value="Radical_SAM"/>
    <property type="match status" value="1"/>
</dbReference>
<dbReference type="SFLD" id="SFLDG01094">
    <property type="entry name" value="Uncharacterised_Radical_SAM_Su"/>
    <property type="match status" value="1"/>
</dbReference>
<keyword evidence="2" id="KW-0004">4Fe-4S</keyword>
<gene>
    <name evidence="8" type="ORF">IAC61_03785</name>
</gene>
<evidence type="ECO:0000256" key="3">
    <source>
        <dbReference type="ARBA" id="ARBA00022691"/>
    </source>
</evidence>
<dbReference type="GO" id="GO:0051539">
    <property type="term" value="F:4 iron, 4 sulfur cluster binding"/>
    <property type="evidence" value="ECO:0007669"/>
    <property type="project" value="UniProtKB-KW"/>
</dbReference>
<dbReference type="GO" id="GO:0046872">
    <property type="term" value="F:metal ion binding"/>
    <property type="evidence" value="ECO:0007669"/>
    <property type="project" value="UniProtKB-KW"/>
</dbReference>
<keyword evidence="6" id="KW-0411">Iron-sulfur</keyword>
<protein>
    <submittedName>
        <fullName evidence="8">Anaerobic ribonucleoside-triphosphate reductase activating protein</fullName>
    </submittedName>
</protein>
<dbReference type="InterPro" id="IPR007197">
    <property type="entry name" value="rSAM"/>
</dbReference>
<dbReference type="InterPro" id="IPR034457">
    <property type="entry name" value="Organic_radical-activating"/>
</dbReference>
<dbReference type="NCBIfam" id="TIGR02495">
    <property type="entry name" value="NrdG2"/>
    <property type="match status" value="1"/>
</dbReference>
<dbReference type="CDD" id="cd01335">
    <property type="entry name" value="Radical_SAM"/>
    <property type="match status" value="1"/>
</dbReference>